<comment type="caution">
    <text evidence="2">The sequence shown here is derived from an EMBL/GenBank/DDBJ whole genome shotgun (WGS) entry which is preliminary data.</text>
</comment>
<dbReference type="EMBL" id="JAAIUW010000006">
    <property type="protein sequence ID" value="KAF7825963.1"/>
    <property type="molecule type" value="Genomic_DNA"/>
</dbReference>
<gene>
    <name evidence="2" type="ORF">G2W53_017127</name>
</gene>
<sequence>MAQLTTWMGQATDSFYKPNPEDESHVPSPQCPYLGHKLALHSSANH</sequence>
<protein>
    <submittedName>
        <fullName evidence="2">Uncharacterized protein</fullName>
    </submittedName>
</protein>
<evidence type="ECO:0000313" key="3">
    <source>
        <dbReference type="Proteomes" id="UP000634136"/>
    </source>
</evidence>
<reference evidence="2" key="1">
    <citation type="submission" date="2020-09" db="EMBL/GenBank/DDBJ databases">
        <title>Genome-Enabled Discovery of Anthraquinone Biosynthesis in Senna tora.</title>
        <authorList>
            <person name="Kang S.-H."/>
            <person name="Pandey R.P."/>
            <person name="Lee C.-M."/>
            <person name="Sim J.-S."/>
            <person name="Jeong J.-T."/>
            <person name="Choi B.-S."/>
            <person name="Jung M."/>
            <person name="Ginzburg D."/>
            <person name="Zhao K."/>
            <person name="Won S.Y."/>
            <person name="Oh T.-J."/>
            <person name="Yu Y."/>
            <person name="Kim N.-H."/>
            <person name="Lee O.R."/>
            <person name="Lee T.-H."/>
            <person name="Bashyal P."/>
            <person name="Kim T.-S."/>
            <person name="Lee W.-H."/>
            <person name="Kawkins C."/>
            <person name="Kim C.-K."/>
            <person name="Kim J.S."/>
            <person name="Ahn B.O."/>
            <person name="Rhee S.Y."/>
            <person name="Sohng J.K."/>
        </authorList>
    </citation>
    <scope>NUCLEOTIDE SEQUENCE</scope>
    <source>
        <tissue evidence="2">Leaf</tissue>
    </source>
</reference>
<feature type="region of interest" description="Disordered" evidence="1">
    <location>
        <begin position="1"/>
        <end position="33"/>
    </location>
</feature>
<feature type="compositionally biased region" description="Polar residues" evidence="1">
    <location>
        <begin position="1"/>
        <end position="13"/>
    </location>
</feature>
<evidence type="ECO:0000256" key="1">
    <source>
        <dbReference type="SAM" id="MobiDB-lite"/>
    </source>
</evidence>
<dbReference type="AlphaFoldDB" id="A0A834WM46"/>
<evidence type="ECO:0000313" key="2">
    <source>
        <dbReference type="EMBL" id="KAF7825963.1"/>
    </source>
</evidence>
<dbReference type="Proteomes" id="UP000634136">
    <property type="component" value="Unassembled WGS sequence"/>
</dbReference>
<keyword evidence="3" id="KW-1185">Reference proteome</keyword>
<accession>A0A834WM46</accession>
<organism evidence="2 3">
    <name type="scientific">Senna tora</name>
    <dbReference type="NCBI Taxonomy" id="362788"/>
    <lineage>
        <taxon>Eukaryota</taxon>
        <taxon>Viridiplantae</taxon>
        <taxon>Streptophyta</taxon>
        <taxon>Embryophyta</taxon>
        <taxon>Tracheophyta</taxon>
        <taxon>Spermatophyta</taxon>
        <taxon>Magnoliopsida</taxon>
        <taxon>eudicotyledons</taxon>
        <taxon>Gunneridae</taxon>
        <taxon>Pentapetalae</taxon>
        <taxon>rosids</taxon>
        <taxon>fabids</taxon>
        <taxon>Fabales</taxon>
        <taxon>Fabaceae</taxon>
        <taxon>Caesalpinioideae</taxon>
        <taxon>Cassia clade</taxon>
        <taxon>Senna</taxon>
    </lineage>
</organism>
<proteinExistence type="predicted"/>
<name>A0A834WM46_9FABA</name>